<dbReference type="FunFam" id="3.30.160.60:FF:001235">
    <property type="entry name" value="Si:ch211-119o8.6"/>
    <property type="match status" value="1"/>
</dbReference>
<organism evidence="15 16">
    <name type="scientific">Labrus bergylta</name>
    <name type="common">ballan wrasse</name>
    <dbReference type="NCBI Taxonomy" id="56723"/>
    <lineage>
        <taxon>Eukaryota</taxon>
        <taxon>Metazoa</taxon>
        <taxon>Chordata</taxon>
        <taxon>Craniata</taxon>
        <taxon>Vertebrata</taxon>
        <taxon>Euteleostomi</taxon>
        <taxon>Actinopterygii</taxon>
        <taxon>Neopterygii</taxon>
        <taxon>Teleostei</taxon>
        <taxon>Neoteleostei</taxon>
        <taxon>Acanthomorphata</taxon>
        <taxon>Eupercaria</taxon>
        <taxon>Labriformes</taxon>
        <taxon>Labridae</taxon>
        <taxon>Labrus</taxon>
    </lineage>
</organism>
<dbReference type="PROSITE" id="PS00028">
    <property type="entry name" value="ZINC_FINGER_C2H2_1"/>
    <property type="match status" value="5"/>
</dbReference>
<keyword evidence="6" id="KW-0862">Zinc</keyword>
<keyword evidence="16" id="KW-1185">Reference proteome</keyword>
<dbReference type="GO" id="GO:0008270">
    <property type="term" value="F:zinc ion binding"/>
    <property type="evidence" value="ECO:0007669"/>
    <property type="project" value="UniProtKB-KW"/>
</dbReference>
<evidence type="ECO:0000259" key="14">
    <source>
        <dbReference type="PROSITE" id="PS50157"/>
    </source>
</evidence>
<dbReference type="FunFam" id="3.30.160.60:FF:000358">
    <property type="entry name" value="zinc finger protein 24"/>
    <property type="match status" value="1"/>
</dbReference>
<dbReference type="GO" id="GO:0000978">
    <property type="term" value="F:RNA polymerase II cis-regulatory region sequence-specific DNA binding"/>
    <property type="evidence" value="ECO:0007669"/>
    <property type="project" value="TreeGrafter"/>
</dbReference>
<reference evidence="15" key="1">
    <citation type="submission" date="2025-08" db="UniProtKB">
        <authorList>
            <consortium name="Ensembl"/>
        </authorList>
    </citation>
    <scope>IDENTIFICATION</scope>
</reference>
<dbReference type="InterPro" id="IPR036236">
    <property type="entry name" value="Znf_C2H2_sf"/>
</dbReference>
<dbReference type="FunFam" id="3.30.160.60:FF:000770">
    <property type="entry name" value="zinc finger protein 16"/>
    <property type="match status" value="1"/>
</dbReference>
<evidence type="ECO:0000256" key="8">
    <source>
        <dbReference type="ARBA" id="ARBA00023125"/>
    </source>
</evidence>
<feature type="compositionally biased region" description="Low complexity" evidence="13">
    <location>
        <begin position="86"/>
        <end position="96"/>
    </location>
</feature>
<feature type="region of interest" description="Disordered" evidence="13">
    <location>
        <begin position="52"/>
        <end position="218"/>
    </location>
</feature>
<feature type="compositionally biased region" description="Acidic residues" evidence="13">
    <location>
        <begin position="180"/>
        <end position="194"/>
    </location>
</feature>
<feature type="domain" description="C2H2-type" evidence="14">
    <location>
        <begin position="210"/>
        <end position="246"/>
    </location>
</feature>
<dbReference type="STRING" id="56723.ENSLBEP00000014430"/>
<dbReference type="Pfam" id="PF00096">
    <property type="entry name" value="zf-C2H2"/>
    <property type="match status" value="4"/>
</dbReference>
<evidence type="ECO:0000256" key="2">
    <source>
        <dbReference type="ARBA" id="ARBA00006991"/>
    </source>
</evidence>
<dbReference type="FunFam" id="3.30.160.60:FF:000557">
    <property type="entry name" value="zinc finger and SCAN domain-containing protein 29"/>
    <property type="match status" value="1"/>
</dbReference>
<dbReference type="SMART" id="SM00355">
    <property type="entry name" value="ZnF_C2H2"/>
    <property type="match status" value="5"/>
</dbReference>
<dbReference type="SUPFAM" id="SSF57667">
    <property type="entry name" value="beta-beta-alpha zinc fingers"/>
    <property type="match status" value="4"/>
</dbReference>
<evidence type="ECO:0000256" key="3">
    <source>
        <dbReference type="ARBA" id="ARBA00022723"/>
    </source>
</evidence>
<keyword evidence="5 11" id="KW-0863">Zinc-finger</keyword>
<keyword evidence="4" id="KW-0677">Repeat</keyword>
<comment type="subcellular location">
    <subcellularLocation>
        <location evidence="1">Nucleus</location>
    </subcellularLocation>
</comment>
<feature type="compositionally biased region" description="Basic and acidic residues" evidence="13">
    <location>
        <begin position="52"/>
        <end position="79"/>
    </location>
</feature>
<evidence type="ECO:0000256" key="5">
    <source>
        <dbReference type="ARBA" id="ARBA00022771"/>
    </source>
</evidence>
<dbReference type="PROSITE" id="PS50157">
    <property type="entry name" value="ZINC_FINGER_C2H2_2"/>
    <property type="match status" value="6"/>
</dbReference>
<feature type="compositionally biased region" description="Basic residues" evidence="13">
    <location>
        <begin position="413"/>
        <end position="425"/>
    </location>
</feature>
<evidence type="ECO:0000256" key="1">
    <source>
        <dbReference type="ARBA" id="ARBA00004123"/>
    </source>
</evidence>
<evidence type="ECO:0000256" key="4">
    <source>
        <dbReference type="ARBA" id="ARBA00022737"/>
    </source>
</evidence>
<keyword evidence="9" id="KW-0804">Transcription</keyword>
<dbReference type="FunFam" id="3.30.160.60:FF:001480">
    <property type="entry name" value="Si:cabz01071911.3"/>
    <property type="match status" value="1"/>
</dbReference>
<dbReference type="GO" id="GO:0003700">
    <property type="term" value="F:DNA-binding transcription factor activity"/>
    <property type="evidence" value="ECO:0007669"/>
    <property type="project" value="TreeGrafter"/>
</dbReference>
<dbReference type="Gene3D" id="3.30.160.60">
    <property type="entry name" value="Classic Zinc Finger"/>
    <property type="match status" value="5"/>
</dbReference>
<evidence type="ECO:0000256" key="11">
    <source>
        <dbReference type="PROSITE-ProRule" id="PRU00042"/>
    </source>
</evidence>
<dbReference type="GO" id="GO:0005634">
    <property type="term" value="C:nucleus"/>
    <property type="evidence" value="ECO:0007669"/>
    <property type="project" value="UniProtKB-SubCell"/>
</dbReference>
<feature type="compositionally biased region" description="Basic and acidic residues" evidence="13">
    <location>
        <begin position="131"/>
        <end position="145"/>
    </location>
</feature>
<dbReference type="GO" id="GO:0006357">
    <property type="term" value="P:regulation of transcription by RNA polymerase II"/>
    <property type="evidence" value="ECO:0007669"/>
    <property type="project" value="TreeGrafter"/>
</dbReference>
<comment type="similarity">
    <text evidence="2">Belongs to the krueppel C2H2-type zinc-finger protein family.</text>
</comment>
<dbReference type="AlphaFoldDB" id="A0A3Q3M179"/>
<dbReference type="InterPro" id="IPR013087">
    <property type="entry name" value="Znf_C2H2_type"/>
</dbReference>
<feature type="coiled-coil region" evidence="12">
    <location>
        <begin position="23"/>
        <end position="50"/>
    </location>
</feature>
<accession>A0A3Q3M179</accession>
<dbReference type="GeneTree" id="ENSGT01150000286958"/>
<protein>
    <recommendedName>
        <fullName evidence="14">C2H2-type domain-containing protein</fullName>
    </recommendedName>
</protein>
<feature type="domain" description="C2H2-type" evidence="14">
    <location>
        <begin position="275"/>
        <end position="302"/>
    </location>
</feature>
<evidence type="ECO:0000256" key="10">
    <source>
        <dbReference type="ARBA" id="ARBA00023242"/>
    </source>
</evidence>
<feature type="domain" description="C2H2-type" evidence="14">
    <location>
        <begin position="331"/>
        <end position="358"/>
    </location>
</feature>
<reference evidence="15" key="2">
    <citation type="submission" date="2025-09" db="UniProtKB">
        <authorList>
            <consortium name="Ensembl"/>
        </authorList>
    </citation>
    <scope>IDENTIFICATION</scope>
</reference>
<dbReference type="InParanoid" id="A0A3Q3M179"/>
<evidence type="ECO:0000256" key="9">
    <source>
        <dbReference type="ARBA" id="ARBA00023163"/>
    </source>
</evidence>
<feature type="domain" description="C2H2-type" evidence="14">
    <location>
        <begin position="303"/>
        <end position="330"/>
    </location>
</feature>
<evidence type="ECO:0000256" key="7">
    <source>
        <dbReference type="ARBA" id="ARBA00023015"/>
    </source>
</evidence>
<evidence type="ECO:0000313" key="16">
    <source>
        <dbReference type="Proteomes" id="UP000261660"/>
    </source>
</evidence>
<dbReference type="PANTHER" id="PTHR24390">
    <property type="entry name" value="ZINC FINGER PROTEIN"/>
    <property type="match status" value="1"/>
</dbReference>
<evidence type="ECO:0000256" key="13">
    <source>
        <dbReference type="SAM" id="MobiDB-lite"/>
    </source>
</evidence>
<feature type="compositionally biased region" description="Polar residues" evidence="13">
    <location>
        <begin position="163"/>
        <end position="179"/>
    </location>
</feature>
<feature type="domain" description="C2H2-type" evidence="14">
    <location>
        <begin position="359"/>
        <end position="386"/>
    </location>
</feature>
<keyword evidence="8" id="KW-0238">DNA-binding</keyword>
<keyword evidence="3" id="KW-0479">Metal-binding</keyword>
<keyword evidence="12" id="KW-0175">Coiled coil</keyword>
<name>A0A3Q3M179_9LABR</name>
<dbReference type="Proteomes" id="UP000261660">
    <property type="component" value="Unplaced"/>
</dbReference>
<dbReference type="PANTHER" id="PTHR24390:SF245">
    <property type="entry name" value="C2H2-TYPE DOMAIN-CONTAINING PROTEIN"/>
    <property type="match status" value="1"/>
</dbReference>
<feature type="region of interest" description="Disordered" evidence="13">
    <location>
        <begin position="397"/>
        <end position="425"/>
    </location>
</feature>
<proteinExistence type="inferred from homology"/>
<feature type="compositionally biased region" description="Polar residues" evidence="13">
    <location>
        <begin position="121"/>
        <end position="130"/>
    </location>
</feature>
<keyword evidence="10" id="KW-0539">Nucleus</keyword>
<evidence type="ECO:0000256" key="12">
    <source>
        <dbReference type="SAM" id="Coils"/>
    </source>
</evidence>
<evidence type="ECO:0000313" key="15">
    <source>
        <dbReference type="Ensembl" id="ENSLBEP00000014430.1"/>
    </source>
</evidence>
<keyword evidence="7" id="KW-0805">Transcription regulation</keyword>
<dbReference type="Ensembl" id="ENSLBET00000015289.1">
    <property type="protein sequence ID" value="ENSLBEP00000014430.1"/>
    <property type="gene ID" value="ENSLBEG00000011236.1"/>
</dbReference>
<sequence>MSKVQMMRAFVNQRLTDAAEEIFDLFEGTIAEYEEQLRRSKEENERQHKLLDAMLMVKKEEVPSEQQERSNEEPPHIKEEQEEFWSSQEGEQLQGSEEADISMVTFFRVRVKTEEEDDGENPQTSQLNENQTEKGRDIEHLKRESDGEDCEGSEPDRDFNPDSHLQTVSPDKTSHFSGSDTDDSGDWEEREEPQEGLNPLQNKDVPVSDMNCNTGNTSVSSSECGTSFGQKEQLQENKEINTGEKPFSCSVCGKTYTKKINLHQHMLRHSVEKPFSCSVCKRSFIWRGEMVTHMRVHTGEKPFSCSVCGKTFSRQGCLRTHSLVHTEEKPFGCLVCGKRFVRSGDFKRHSVVHTGEKPFSCSVCGKSFSRHALLRQHSFVHTEEKRFNWDENNTRAVTRSNSTKSRRNENNRKKQTIIKRPRTGHRGLNKTVHLSINQIRKYQSGLFDSSCNFWN</sequence>
<evidence type="ECO:0000256" key="6">
    <source>
        <dbReference type="ARBA" id="ARBA00022833"/>
    </source>
</evidence>
<feature type="domain" description="C2H2-type" evidence="14">
    <location>
        <begin position="247"/>
        <end position="274"/>
    </location>
</feature>